<gene>
    <name evidence="1" type="ORF">A8M32_00205</name>
</gene>
<proteinExistence type="predicted"/>
<reference evidence="2" key="1">
    <citation type="submission" date="2016-05" db="EMBL/GenBank/DDBJ databases">
        <authorList>
            <person name="Li Y."/>
        </authorList>
    </citation>
    <scope>NUCLEOTIDE SEQUENCE [LARGE SCALE GENOMIC DNA]</scope>
    <source>
        <strain evidence="2">YIC4027</strain>
    </source>
</reference>
<sequence length="80" mass="9615">MNTPTLSYKNHRFPPQIIACAIWQYFRFPLSLRLVEEMLLGRGIVVSYETIRRMGRKFGAAYAKRLRRKMPSRQDMWHLD</sequence>
<dbReference type="Proteomes" id="UP000094342">
    <property type="component" value="Unassembled WGS sequence"/>
</dbReference>
<dbReference type="STRING" id="1752398.A8M32_00205"/>
<dbReference type="InterPro" id="IPR052183">
    <property type="entry name" value="IS_Transposase"/>
</dbReference>
<protein>
    <submittedName>
        <fullName evidence="1">Transposase</fullName>
    </submittedName>
</protein>
<keyword evidence="2" id="KW-1185">Reference proteome</keyword>
<accession>A0A1E3VJ90</accession>
<dbReference type="EMBL" id="LYBW01000019">
    <property type="protein sequence ID" value="ODR93351.1"/>
    <property type="molecule type" value="Genomic_DNA"/>
</dbReference>
<comment type="caution">
    <text evidence="1">The sequence shown here is derived from an EMBL/GenBank/DDBJ whole genome shotgun (WGS) entry which is preliminary data.</text>
</comment>
<dbReference type="PANTHER" id="PTHR35528:SF3">
    <property type="entry name" value="BLL1675 PROTEIN"/>
    <property type="match status" value="1"/>
</dbReference>
<evidence type="ECO:0000313" key="2">
    <source>
        <dbReference type="Proteomes" id="UP000094342"/>
    </source>
</evidence>
<dbReference type="PANTHER" id="PTHR35528">
    <property type="entry name" value="BLL1675 PROTEIN"/>
    <property type="match status" value="1"/>
</dbReference>
<dbReference type="AlphaFoldDB" id="A0A1E3VJ90"/>
<organism evidence="1 2">
    <name type="scientific">Sinorhizobium alkalisoli</name>
    <dbReference type="NCBI Taxonomy" id="1752398"/>
    <lineage>
        <taxon>Bacteria</taxon>
        <taxon>Pseudomonadati</taxon>
        <taxon>Pseudomonadota</taxon>
        <taxon>Alphaproteobacteria</taxon>
        <taxon>Hyphomicrobiales</taxon>
        <taxon>Rhizobiaceae</taxon>
        <taxon>Sinorhizobium/Ensifer group</taxon>
        <taxon>Sinorhizobium</taxon>
    </lineage>
</organism>
<evidence type="ECO:0000313" key="1">
    <source>
        <dbReference type="EMBL" id="ODR93351.1"/>
    </source>
</evidence>
<name>A0A1E3VJ90_9HYPH</name>